<protein>
    <recommendedName>
        <fullName evidence="5">DUF4282 domain-containing protein</fullName>
    </recommendedName>
</protein>
<dbReference type="Pfam" id="PF14110">
    <property type="entry name" value="DUF4282"/>
    <property type="match status" value="1"/>
</dbReference>
<feature type="transmembrane region" description="Helical" evidence="2">
    <location>
        <begin position="97"/>
        <end position="121"/>
    </location>
</feature>
<feature type="region of interest" description="Disordered" evidence="1">
    <location>
        <begin position="1"/>
        <end position="75"/>
    </location>
</feature>
<dbReference type="STRING" id="71999.KPaMU14_12210"/>
<dbReference type="InterPro" id="IPR025557">
    <property type="entry name" value="DUF4282"/>
</dbReference>
<feature type="compositionally biased region" description="Low complexity" evidence="1">
    <location>
        <begin position="13"/>
        <end position="31"/>
    </location>
</feature>
<feature type="compositionally biased region" description="Low complexity" evidence="1">
    <location>
        <begin position="39"/>
        <end position="75"/>
    </location>
</feature>
<organism evidence="3 4">
    <name type="scientific">Kocuria palustris PEL</name>
    <dbReference type="NCBI Taxonomy" id="1236550"/>
    <lineage>
        <taxon>Bacteria</taxon>
        <taxon>Bacillati</taxon>
        <taxon>Actinomycetota</taxon>
        <taxon>Actinomycetes</taxon>
        <taxon>Micrococcales</taxon>
        <taxon>Micrococcaceae</taxon>
        <taxon>Kocuria</taxon>
    </lineage>
</organism>
<evidence type="ECO:0000313" key="3">
    <source>
        <dbReference type="EMBL" id="EME36895.1"/>
    </source>
</evidence>
<gene>
    <name evidence="3" type="ORF">C884_02255</name>
</gene>
<comment type="caution">
    <text evidence="3">The sequence shown here is derived from an EMBL/GenBank/DDBJ whole genome shotgun (WGS) entry which is preliminary data.</text>
</comment>
<dbReference type="RefSeq" id="WP_006214285.1">
    <property type="nucleotide sequence ID" value="NZ_ANHZ02000007.1"/>
</dbReference>
<reference evidence="3 4" key="1">
    <citation type="journal article" date="2014" name="Genome Announc.">
        <title>Draft Genome Sequence of Kocuria palustris PEL.</title>
        <authorList>
            <person name="Sharma G."/>
            <person name="Khatri I."/>
            <person name="Subramanian S."/>
        </authorList>
    </citation>
    <scope>NUCLEOTIDE SEQUENCE [LARGE SCALE GENOMIC DNA]</scope>
    <source>
        <strain evidence="3 4">PEL</strain>
    </source>
</reference>
<dbReference type="AlphaFoldDB" id="M2YEE8"/>
<proteinExistence type="predicted"/>
<keyword evidence="4" id="KW-1185">Reference proteome</keyword>
<keyword evidence="2" id="KW-1133">Transmembrane helix</keyword>
<evidence type="ECO:0000256" key="2">
    <source>
        <dbReference type="SAM" id="Phobius"/>
    </source>
</evidence>
<accession>M2YEE8</accession>
<evidence type="ECO:0000313" key="4">
    <source>
        <dbReference type="Proteomes" id="UP000009877"/>
    </source>
</evidence>
<keyword evidence="2" id="KW-0812">Transmembrane</keyword>
<feature type="transmembrane region" description="Helical" evidence="2">
    <location>
        <begin position="127"/>
        <end position="151"/>
    </location>
</feature>
<sequence length="174" mass="19015">MSFSSQNPHDPQHNPQGGQPNPQNQQPSYGGPTYGGANQPMQQPGQHQQPSYSAPQGGYTQPGGQPQGHPGRQPGQEKGFFAALFDFSFKNYITIKFASILCIAGIVLLTLGWFIMTVAAFATDSMLAGMATLIFGLIVLFIYIVLFRLMLEFYVAMVRTAQNTSILVDRGNRL</sequence>
<keyword evidence="2" id="KW-0472">Membrane</keyword>
<evidence type="ECO:0000256" key="1">
    <source>
        <dbReference type="SAM" id="MobiDB-lite"/>
    </source>
</evidence>
<dbReference type="EMBL" id="ANHZ02000007">
    <property type="protein sequence ID" value="EME36895.1"/>
    <property type="molecule type" value="Genomic_DNA"/>
</dbReference>
<name>M2YEE8_9MICC</name>
<dbReference type="Proteomes" id="UP000009877">
    <property type="component" value="Unassembled WGS sequence"/>
</dbReference>
<evidence type="ECO:0008006" key="5">
    <source>
        <dbReference type="Google" id="ProtNLM"/>
    </source>
</evidence>